<feature type="domain" description="Alcohol dehydrogenase iron-type/glycerol dehydrogenase GldA" evidence="2">
    <location>
        <begin position="8"/>
        <end position="173"/>
    </location>
</feature>
<dbReference type="SUPFAM" id="SSF56796">
    <property type="entry name" value="Dehydroquinate synthase-like"/>
    <property type="match status" value="1"/>
</dbReference>
<dbReference type="InterPro" id="IPR056798">
    <property type="entry name" value="ADH_Fe_C"/>
</dbReference>
<dbReference type="InterPro" id="IPR044731">
    <property type="entry name" value="BDH-like"/>
</dbReference>
<dbReference type="EMBL" id="JBHLZN010000004">
    <property type="protein sequence ID" value="MFB9887292.1"/>
    <property type="molecule type" value="Genomic_DNA"/>
</dbReference>
<dbReference type="PANTHER" id="PTHR43633">
    <property type="entry name" value="ALCOHOL DEHYDROGENASE YQHD"/>
    <property type="match status" value="1"/>
</dbReference>
<dbReference type="Proteomes" id="UP001589628">
    <property type="component" value="Unassembled WGS sequence"/>
</dbReference>
<dbReference type="Pfam" id="PF25137">
    <property type="entry name" value="ADH_Fe_C"/>
    <property type="match status" value="1"/>
</dbReference>
<dbReference type="InterPro" id="IPR001670">
    <property type="entry name" value="ADH_Fe/GldA"/>
</dbReference>
<proteinExistence type="predicted"/>
<evidence type="ECO:0000313" key="5">
    <source>
        <dbReference type="Proteomes" id="UP001589628"/>
    </source>
</evidence>
<dbReference type="RefSeq" id="WP_027314125.1">
    <property type="nucleotide sequence ID" value="NZ_JBHLZN010000004.1"/>
</dbReference>
<feature type="domain" description="Fe-containing alcohol dehydrogenase-like C-terminal" evidence="3">
    <location>
        <begin position="185"/>
        <end position="382"/>
    </location>
</feature>
<dbReference type="PANTHER" id="PTHR43633:SF1">
    <property type="entry name" value="ALCOHOL DEHYDROGENASE YQHD"/>
    <property type="match status" value="1"/>
</dbReference>
<dbReference type="CDD" id="cd08187">
    <property type="entry name" value="BDH"/>
    <property type="match status" value="1"/>
</dbReference>
<keyword evidence="1" id="KW-0560">Oxidoreductase</keyword>
<evidence type="ECO:0000259" key="2">
    <source>
        <dbReference type="Pfam" id="PF00465"/>
    </source>
</evidence>
<sequence length="383" mass="41659">MKFSFHNPTRIQFGQGQIASLAELIPAGARVLMVYGGGSIKANGVYQQVTQALSSFSWYEFAGVEANPTRETLDKAVALIRAEKLDFILAVGGGSVADGCKYIAAAACYEGEGWDILTGAYQIQQALPLGVVLTLPATGSESNPAAVISNQATGEKLSFMHPAVYPRFAVLDPETMSTLPDRQLANGVVDAFVHVCEQYLTYPTGALVQDAQAEALLRVLRQLAETFNERHTPAWRANLMWAANQALNGVIGLGVPQDWATHMIGHELTAFYGIDHARTLAIVQPALLKEFEQEKAAKLAQLGQQVFGLEEEDATPSIVIAAIEQLYHRVEVPTRLQPYGLHDSLEQVQQRVADALQRHGYTAIGERGDITPEDVKNLLAHAW</sequence>
<dbReference type="PROSITE" id="PS00913">
    <property type="entry name" value="ADH_IRON_1"/>
    <property type="match status" value="1"/>
</dbReference>
<accession>A0ABV5ZDD1</accession>
<evidence type="ECO:0000313" key="4">
    <source>
        <dbReference type="EMBL" id="MFB9887292.1"/>
    </source>
</evidence>
<keyword evidence="5" id="KW-1185">Reference proteome</keyword>
<dbReference type="Pfam" id="PF00465">
    <property type="entry name" value="Fe-ADH"/>
    <property type="match status" value="1"/>
</dbReference>
<evidence type="ECO:0000256" key="1">
    <source>
        <dbReference type="ARBA" id="ARBA00023002"/>
    </source>
</evidence>
<dbReference type="InterPro" id="IPR018211">
    <property type="entry name" value="ADH_Fe_CS"/>
</dbReference>
<protein>
    <submittedName>
        <fullName evidence="4">Iron-containing alcohol dehydrogenase</fullName>
    </submittedName>
</protein>
<dbReference type="Gene3D" id="3.40.50.1970">
    <property type="match status" value="1"/>
</dbReference>
<dbReference type="PROSITE" id="PS00060">
    <property type="entry name" value="ADH_IRON_2"/>
    <property type="match status" value="1"/>
</dbReference>
<evidence type="ECO:0000259" key="3">
    <source>
        <dbReference type="Pfam" id="PF25137"/>
    </source>
</evidence>
<dbReference type="Gene3D" id="1.20.1090.10">
    <property type="entry name" value="Dehydroquinate synthase-like - alpha domain"/>
    <property type="match status" value="1"/>
</dbReference>
<name>A0ABV5ZDD1_9GAMM</name>
<organism evidence="4 5">
    <name type="scientific">Balneatrix alpica</name>
    <dbReference type="NCBI Taxonomy" id="75684"/>
    <lineage>
        <taxon>Bacteria</taxon>
        <taxon>Pseudomonadati</taxon>
        <taxon>Pseudomonadota</taxon>
        <taxon>Gammaproteobacteria</taxon>
        <taxon>Oceanospirillales</taxon>
        <taxon>Balneatrichaceae</taxon>
        <taxon>Balneatrix</taxon>
    </lineage>
</organism>
<reference evidence="4 5" key="1">
    <citation type="submission" date="2024-09" db="EMBL/GenBank/DDBJ databases">
        <authorList>
            <person name="Sun Q."/>
            <person name="Mori K."/>
        </authorList>
    </citation>
    <scope>NUCLEOTIDE SEQUENCE [LARGE SCALE GENOMIC DNA]</scope>
    <source>
        <strain evidence="4 5">ATCC 51285</strain>
    </source>
</reference>
<comment type="caution">
    <text evidence="4">The sequence shown here is derived from an EMBL/GenBank/DDBJ whole genome shotgun (WGS) entry which is preliminary data.</text>
</comment>
<gene>
    <name evidence="4" type="ORF">ACFFLH_12805</name>
</gene>